<keyword evidence="1" id="KW-0812">Transmembrane</keyword>
<keyword evidence="1" id="KW-1133">Transmembrane helix</keyword>
<gene>
    <name evidence="2" type="ORF">A2165_00715</name>
</gene>
<feature type="transmembrane region" description="Helical" evidence="1">
    <location>
        <begin position="12"/>
        <end position="29"/>
    </location>
</feature>
<comment type="caution">
    <text evidence="2">The sequence shown here is derived from an EMBL/GenBank/DDBJ whole genome shotgun (WGS) entry which is preliminary data.</text>
</comment>
<evidence type="ECO:0000256" key="1">
    <source>
        <dbReference type="SAM" id="Phobius"/>
    </source>
</evidence>
<name>A0A1F5FUF6_9BACT</name>
<dbReference type="AlphaFoldDB" id="A0A1F5FUF6"/>
<evidence type="ECO:0000313" key="2">
    <source>
        <dbReference type="EMBL" id="OGD83240.1"/>
    </source>
</evidence>
<feature type="transmembrane region" description="Helical" evidence="1">
    <location>
        <begin position="98"/>
        <end position="115"/>
    </location>
</feature>
<feature type="transmembrane region" description="Helical" evidence="1">
    <location>
        <begin position="64"/>
        <end position="86"/>
    </location>
</feature>
<keyword evidence="1" id="KW-0472">Membrane</keyword>
<feature type="transmembrane region" description="Helical" evidence="1">
    <location>
        <begin position="35"/>
        <end position="52"/>
    </location>
</feature>
<protein>
    <submittedName>
        <fullName evidence="2">Uncharacterized protein</fullName>
    </submittedName>
</protein>
<dbReference type="Proteomes" id="UP000179252">
    <property type="component" value="Unassembled WGS sequence"/>
</dbReference>
<proteinExistence type="predicted"/>
<accession>A0A1F5FUF6</accession>
<organism evidence="2 3">
    <name type="scientific">Candidatus Curtissbacteria bacterium RBG_13_40_7</name>
    <dbReference type="NCBI Taxonomy" id="1797706"/>
    <lineage>
        <taxon>Bacteria</taxon>
        <taxon>Candidatus Curtissiibacteriota</taxon>
    </lineage>
</organism>
<evidence type="ECO:0000313" key="3">
    <source>
        <dbReference type="Proteomes" id="UP000179252"/>
    </source>
</evidence>
<reference evidence="2 3" key="1">
    <citation type="journal article" date="2016" name="Nat. Commun.">
        <title>Thousands of microbial genomes shed light on interconnected biogeochemical processes in an aquifer system.</title>
        <authorList>
            <person name="Anantharaman K."/>
            <person name="Brown C.T."/>
            <person name="Hug L.A."/>
            <person name="Sharon I."/>
            <person name="Castelle C.J."/>
            <person name="Probst A.J."/>
            <person name="Thomas B.C."/>
            <person name="Singh A."/>
            <person name="Wilkins M.J."/>
            <person name="Karaoz U."/>
            <person name="Brodie E.L."/>
            <person name="Williams K.H."/>
            <person name="Hubbard S.S."/>
            <person name="Banfield J.F."/>
        </authorList>
    </citation>
    <scope>NUCLEOTIDE SEQUENCE [LARGE SCALE GENOMIC DNA]</scope>
</reference>
<sequence length="121" mass="14748">MSRLRLTSFWRVIWYSVLIWLSANIFGGFIFLPWYYLILPIVIFWTTVYYFRSSERTLSGGLRVSLFWFFAIFALNFLEFLGPYYANARYYFSDFRNWFLYPLVLLVPVIYCLCAERKRFG</sequence>
<dbReference type="EMBL" id="MFAU01000055">
    <property type="protein sequence ID" value="OGD83240.1"/>
    <property type="molecule type" value="Genomic_DNA"/>
</dbReference>